<feature type="region of interest" description="Disordered" evidence="6">
    <location>
        <begin position="238"/>
        <end position="257"/>
    </location>
</feature>
<reference evidence="10" key="3">
    <citation type="submission" date="2015-06" db="UniProtKB">
        <authorList>
            <consortium name="EnsemblMetazoa"/>
        </authorList>
    </citation>
    <scope>IDENTIFICATION</scope>
</reference>
<feature type="transmembrane region" description="Helical" evidence="7">
    <location>
        <begin position="24"/>
        <end position="41"/>
    </location>
</feature>
<keyword evidence="7" id="KW-0812">Transmembrane</keyword>
<dbReference type="EnsemblMetazoa" id="CapteT190394">
    <property type="protein sequence ID" value="CapteP190394"/>
    <property type="gene ID" value="CapteG190394"/>
</dbReference>
<evidence type="ECO:0000256" key="4">
    <source>
        <dbReference type="ARBA" id="ARBA00023157"/>
    </source>
</evidence>
<dbReference type="InterPro" id="IPR000436">
    <property type="entry name" value="Sushi_SCR_CCP_dom"/>
</dbReference>
<dbReference type="OrthoDB" id="5804959at2759"/>
<evidence type="ECO:0000313" key="9">
    <source>
        <dbReference type="EMBL" id="ELU02584.1"/>
    </source>
</evidence>
<dbReference type="HOGENOM" id="CLU_399708_0_0_1"/>
<gene>
    <name evidence="9" type="ORF">CAPTEDRAFT_190394</name>
</gene>
<keyword evidence="7" id="KW-1133">Transmembrane helix</keyword>
<evidence type="ECO:0000256" key="5">
    <source>
        <dbReference type="ARBA" id="ARBA00023180"/>
    </source>
</evidence>
<dbReference type="SUPFAM" id="SSF57535">
    <property type="entry name" value="Complement control module/SCR domain"/>
    <property type="match status" value="2"/>
</dbReference>
<reference evidence="11" key="1">
    <citation type="submission" date="2012-12" db="EMBL/GenBank/DDBJ databases">
        <authorList>
            <person name="Hellsten U."/>
            <person name="Grimwood J."/>
            <person name="Chapman J.A."/>
            <person name="Shapiro H."/>
            <person name="Aerts A."/>
            <person name="Otillar R.P."/>
            <person name="Terry A.Y."/>
            <person name="Boore J.L."/>
            <person name="Simakov O."/>
            <person name="Marletaz F."/>
            <person name="Cho S.-J."/>
            <person name="Edsinger-Gonzales E."/>
            <person name="Havlak P."/>
            <person name="Kuo D.-H."/>
            <person name="Larsson T."/>
            <person name="Lv J."/>
            <person name="Arendt D."/>
            <person name="Savage R."/>
            <person name="Osoegawa K."/>
            <person name="de Jong P."/>
            <person name="Lindberg D.R."/>
            <person name="Seaver E.C."/>
            <person name="Weisblat D.A."/>
            <person name="Putnam N.H."/>
            <person name="Grigoriev I.V."/>
            <person name="Rokhsar D.S."/>
        </authorList>
    </citation>
    <scope>NUCLEOTIDE SEQUENCE</scope>
    <source>
        <strain evidence="11">I ESC-2004</strain>
    </source>
</reference>
<dbReference type="PANTHER" id="PTHR46393">
    <property type="entry name" value="SUSHI DOMAIN-CONTAINING PROTEIN"/>
    <property type="match status" value="1"/>
</dbReference>
<evidence type="ECO:0000256" key="7">
    <source>
        <dbReference type="SAM" id="Phobius"/>
    </source>
</evidence>
<keyword evidence="3" id="KW-0677">Repeat</keyword>
<reference evidence="9 11" key="2">
    <citation type="journal article" date="2013" name="Nature">
        <title>Insights into bilaterian evolution from three spiralian genomes.</title>
        <authorList>
            <person name="Simakov O."/>
            <person name="Marletaz F."/>
            <person name="Cho S.J."/>
            <person name="Edsinger-Gonzales E."/>
            <person name="Havlak P."/>
            <person name="Hellsten U."/>
            <person name="Kuo D.H."/>
            <person name="Larsson T."/>
            <person name="Lv J."/>
            <person name="Arendt D."/>
            <person name="Savage R."/>
            <person name="Osoegawa K."/>
            <person name="de Jong P."/>
            <person name="Grimwood J."/>
            <person name="Chapman J.A."/>
            <person name="Shapiro H."/>
            <person name="Aerts A."/>
            <person name="Otillar R.P."/>
            <person name="Terry A.Y."/>
            <person name="Boore J.L."/>
            <person name="Grigoriev I.V."/>
            <person name="Lindberg D.R."/>
            <person name="Seaver E.C."/>
            <person name="Weisblat D.A."/>
            <person name="Putnam N.H."/>
            <person name="Rokhsar D.S."/>
        </authorList>
    </citation>
    <scope>NUCLEOTIDE SEQUENCE</scope>
    <source>
        <strain evidence="9 11">I ESC-2004</strain>
    </source>
</reference>
<feature type="transmembrane region" description="Helical" evidence="7">
    <location>
        <begin position="53"/>
        <end position="76"/>
    </location>
</feature>
<feature type="domain" description="Sushi" evidence="8">
    <location>
        <begin position="485"/>
        <end position="533"/>
    </location>
</feature>
<dbReference type="PANTHER" id="PTHR46393:SF7">
    <property type="entry name" value="COMPLEMENT C2"/>
    <property type="match status" value="1"/>
</dbReference>
<dbReference type="EMBL" id="KB303899">
    <property type="protein sequence ID" value="ELU02584.1"/>
    <property type="molecule type" value="Genomic_DNA"/>
</dbReference>
<protein>
    <recommendedName>
        <fullName evidence="8">Sushi domain-containing protein</fullName>
    </recommendedName>
</protein>
<dbReference type="CDD" id="cd00033">
    <property type="entry name" value="CCP"/>
    <property type="match status" value="1"/>
</dbReference>
<keyword evidence="2" id="KW-0732">Signal</keyword>
<dbReference type="AlphaFoldDB" id="R7U9C5"/>
<feature type="region of interest" description="Disordered" evidence="6">
    <location>
        <begin position="286"/>
        <end position="306"/>
    </location>
</feature>
<name>R7U9C5_CAPTE</name>
<organism evidence="9">
    <name type="scientific">Capitella teleta</name>
    <name type="common">Polychaete worm</name>
    <dbReference type="NCBI Taxonomy" id="283909"/>
    <lineage>
        <taxon>Eukaryota</taxon>
        <taxon>Metazoa</taxon>
        <taxon>Spiralia</taxon>
        <taxon>Lophotrochozoa</taxon>
        <taxon>Annelida</taxon>
        <taxon>Polychaeta</taxon>
        <taxon>Sedentaria</taxon>
        <taxon>Scolecida</taxon>
        <taxon>Capitellidae</taxon>
        <taxon>Capitella</taxon>
    </lineage>
</organism>
<evidence type="ECO:0000259" key="8">
    <source>
        <dbReference type="SMART" id="SM00032"/>
    </source>
</evidence>
<keyword evidence="4" id="KW-1015">Disulfide bond</keyword>
<dbReference type="InterPro" id="IPR035976">
    <property type="entry name" value="Sushi/SCR/CCP_sf"/>
</dbReference>
<dbReference type="Gene3D" id="2.10.70.10">
    <property type="entry name" value="Complement Module, domain 1"/>
    <property type="match status" value="1"/>
</dbReference>
<feature type="compositionally biased region" description="Basic and acidic residues" evidence="6">
    <location>
        <begin position="286"/>
        <end position="300"/>
    </location>
</feature>
<sequence length="689" mass="75521">MTKGLIVDPQHSQEWIVPRRVMCSFFWVGIILLFTGIILTVTSKHKGSTYRSWGAILMGLGFCLLLICLILCMHAYCVITVADEEDFVSHRPIRAEHPPTPLLANGGSRLAPGSPPSMRIVPPPNPEQLMLENKAIQKMSAEKTALFNGNVNYAACNVNQEPDALGATELQKPRTLPMYSARVTELTPILEDSDAAVSNGSPPQLSTGFQPNVRPIAPRAIRPHPVSITRMGVRPQYRPTARQKEVTTSPPLELPRLPRGPVKSVAVIKSGADVIAHDVIARDAADSLRSSEEDHGKSEVDAGGSDISAPTIVMLSPDFGITESKEYSSSIIDCNLRIFSSILSDMQHLRSRTNYSICATSARAAAVAAVVHESAAEKQETSDEAVRREELHRICSETCWGPWSEWSSRNVQCGSSGIQTSWPIVLGPIPERNLTLGLKLSPPGVKLSFQSAVWAHLPQRSTLKERGCTCPSQYTGVCCQRRIRCKMPRISEQVIITSNISYSFGSVLNFTCEPGYYLRGGSRRVCSGEEVKCLAVEAAEHSTITLYGYCVNDQCSLQCDSGHIVHSGSEKRRCLSNEGTYFASNSYKSGANLYYPCPRNTFSVRLGSNSADDSLCLQGFEKKQNPSGCQDLLSADPRTVTQLKETFLQMLASHGVCQSSGDVICETTDVRHRPLWRSQIEGRISEHPV</sequence>
<evidence type="ECO:0000256" key="2">
    <source>
        <dbReference type="ARBA" id="ARBA00022729"/>
    </source>
</evidence>
<evidence type="ECO:0000313" key="10">
    <source>
        <dbReference type="EnsemblMetazoa" id="CapteP190394"/>
    </source>
</evidence>
<evidence type="ECO:0000313" key="11">
    <source>
        <dbReference type="Proteomes" id="UP000014760"/>
    </source>
</evidence>
<accession>R7U9C5</accession>
<proteinExistence type="predicted"/>
<keyword evidence="5" id="KW-0325">Glycoprotein</keyword>
<evidence type="ECO:0000256" key="1">
    <source>
        <dbReference type="ARBA" id="ARBA00022659"/>
    </source>
</evidence>
<dbReference type="SMART" id="SM00032">
    <property type="entry name" value="CCP"/>
    <property type="match status" value="1"/>
</dbReference>
<evidence type="ECO:0000256" key="6">
    <source>
        <dbReference type="SAM" id="MobiDB-lite"/>
    </source>
</evidence>
<evidence type="ECO:0000256" key="3">
    <source>
        <dbReference type="ARBA" id="ARBA00022737"/>
    </source>
</evidence>
<dbReference type="Pfam" id="PF00084">
    <property type="entry name" value="Sushi"/>
    <property type="match status" value="1"/>
</dbReference>
<dbReference type="EMBL" id="AMQN01008765">
    <property type="status" value="NOT_ANNOTATED_CDS"/>
    <property type="molecule type" value="Genomic_DNA"/>
</dbReference>
<keyword evidence="7" id="KW-0472">Membrane</keyword>
<keyword evidence="11" id="KW-1185">Reference proteome</keyword>
<dbReference type="Proteomes" id="UP000014760">
    <property type="component" value="Unassembled WGS sequence"/>
</dbReference>
<keyword evidence="1" id="KW-0768">Sushi</keyword>